<evidence type="ECO:0000313" key="1">
    <source>
        <dbReference type="EMBL" id="KRH43981.1"/>
    </source>
</evidence>
<dbReference type="EnsemblPlants" id="KRH43981">
    <property type="protein sequence ID" value="KRH43981"/>
    <property type="gene ID" value="GLYMA_08G183800"/>
</dbReference>
<dbReference type="InParanoid" id="A0A0R0INW9"/>
<reference evidence="2" key="2">
    <citation type="submission" date="2018-02" db="UniProtKB">
        <authorList>
            <consortium name="EnsemblPlants"/>
        </authorList>
    </citation>
    <scope>IDENTIFICATION</scope>
    <source>
        <strain evidence="2">Williams 82</strain>
    </source>
</reference>
<gene>
    <name evidence="1" type="ORF">GLYMA_08G183800</name>
</gene>
<dbReference type="Gramene" id="KRH43981">
    <property type="protein sequence ID" value="KRH43981"/>
    <property type="gene ID" value="GLYMA_08G183800"/>
</dbReference>
<evidence type="ECO:0000313" key="3">
    <source>
        <dbReference type="Proteomes" id="UP000008827"/>
    </source>
</evidence>
<reference evidence="1 2" key="1">
    <citation type="journal article" date="2010" name="Nature">
        <title>Genome sequence of the palaeopolyploid soybean.</title>
        <authorList>
            <person name="Schmutz J."/>
            <person name="Cannon S.B."/>
            <person name="Schlueter J."/>
            <person name="Ma J."/>
            <person name="Mitros T."/>
            <person name="Nelson W."/>
            <person name="Hyten D.L."/>
            <person name="Song Q."/>
            <person name="Thelen J.J."/>
            <person name="Cheng J."/>
            <person name="Xu D."/>
            <person name="Hellsten U."/>
            <person name="May G.D."/>
            <person name="Yu Y."/>
            <person name="Sakurai T."/>
            <person name="Umezawa T."/>
            <person name="Bhattacharyya M.K."/>
            <person name="Sandhu D."/>
            <person name="Valliyodan B."/>
            <person name="Lindquist E."/>
            <person name="Peto M."/>
            <person name="Grant D."/>
            <person name="Shu S."/>
            <person name="Goodstein D."/>
            <person name="Barry K."/>
            <person name="Futrell-Griggs M."/>
            <person name="Abernathy B."/>
            <person name="Du J."/>
            <person name="Tian Z."/>
            <person name="Zhu L."/>
            <person name="Gill N."/>
            <person name="Joshi T."/>
            <person name="Libault M."/>
            <person name="Sethuraman A."/>
            <person name="Zhang X.-C."/>
            <person name="Shinozaki K."/>
            <person name="Nguyen H.T."/>
            <person name="Wing R.A."/>
            <person name="Cregan P."/>
            <person name="Specht J."/>
            <person name="Grimwood J."/>
            <person name="Rokhsar D."/>
            <person name="Stacey G."/>
            <person name="Shoemaker R.C."/>
            <person name="Jackson S.A."/>
        </authorList>
    </citation>
    <scope>NUCLEOTIDE SEQUENCE [LARGE SCALE GENOMIC DNA]</scope>
    <source>
        <strain evidence="2">cv. Williams 82</strain>
        <tissue evidence="1">Callus</tissue>
    </source>
</reference>
<dbReference type="Proteomes" id="UP000008827">
    <property type="component" value="Chromosome 8"/>
</dbReference>
<dbReference type="SMR" id="A0A0R0INW9"/>
<dbReference type="AlphaFoldDB" id="A0A0R0INW9"/>
<evidence type="ECO:0000313" key="2">
    <source>
        <dbReference type="EnsemblPlants" id="KRH43981"/>
    </source>
</evidence>
<organism evidence="1">
    <name type="scientific">Glycine max</name>
    <name type="common">Soybean</name>
    <name type="synonym">Glycine hispida</name>
    <dbReference type="NCBI Taxonomy" id="3847"/>
    <lineage>
        <taxon>Eukaryota</taxon>
        <taxon>Viridiplantae</taxon>
        <taxon>Streptophyta</taxon>
        <taxon>Embryophyta</taxon>
        <taxon>Tracheophyta</taxon>
        <taxon>Spermatophyta</taxon>
        <taxon>Magnoliopsida</taxon>
        <taxon>eudicotyledons</taxon>
        <taxon>Gunneridae</taxon>
        <taxon>Pentapetalae</taxon>
        <taxon>rosids</taxon>
        <taxon>fabids</taxon>
        <taxon>Fabales</taxon>
        <taxon>Fabaceae</taxon>
        <taxon>Papilionoideae</taxon>
        <taxon>50 kb inversion clade</taxon>
        <taxon>NPAAA clade</taxon>
        <taxon>indigoferoid/millettioid clade</taxon>
        <taxon>Phaseoleae</taxon>
        <taxon>Glycine</taxon>
        <taxon>Glycine subgen. Soja</taxon>
    </lineage>
</organism>
<protein>
    <submittedName>
        <fullName evidence="1 2">Uncharacterized protein</fullName>
    </submittedName>
</protein>
<dbReference type="PANTHER" id="PTHR35167">
    <property type="entry name" value="OS05G0216466 PROTEIN"/>
    <property type="match status" value="1"/>
</dbReference>
<reference evidence="1" key="3">
    <citation type="submission" date="2018-07" db="EMBL/GenBank/DDBJ databases">
        <title>WGS assembly of Glycine max.</title>
        <authorList>
            <person name="Schmutz J."/>
            <person name="Cannon S."/>
            <person name="Schlueter J."/>
            <person name="Ma J."/>
            <person name="Mitros T."/>
            <person name="Nelson W."/>
            <person name="Hyten D."/>
            <person name="Song Q."/>
            <person name="Thelen J."/>
            <person name="Cheng J."/>
            <person name="Xu D."/>
            <person name="Hellsten U."/>
            <person name="May G."/>
            <person name="Yu Y."/>
            <person name="Sakurai T."/>
            <person name="Umezawa T."/>
            <person name="Bhattacharyya M."/>
            <person name="Sandhu D."/>
            <person name="Valliyodan B."/>
            <person name="Lindquist E."/>
            <person name="Peto M."/>
            <person name="Grant D."/>
            <person name="Shu S."/>
            <person name="Goodstein D."/>
            <person name="Barry K."/>
            <person name="Futrell-Griggs M."/>
            <person name="Abernathy B."/>
            <person name="Du J."/>
            <person name="Tian Z."/>
            <person name="Zhu L."/>
            <person name="Gill N."/>
            <person name="Joshi T."/>
            <person name="Libault M."/>
            <person name="Sethuraman A."/>
            <person name="Zhang X."/>
            <person name="Shinozaki K."/>
            <person name="Nguyen H."/>
            <person name="Wing R."/>
            <person name="Cregan P."/>
            <person name="Specht J."/>
            <person name="Grimwood J."/>
            <person name="Rokhsar D."/>
            <person name="Stacey G."/>
            <person name="Shoemaker R."/>
            <person name="Jackson S."/>
        </authorList>
    </citation>
    <scope>NUCLEOTIDE SEQUENCE</scope>
    <source>
        <tissue evidence="1">Callus</tissue>
    </source>
</reference>
<dbReference type="PANTHER" id="PTHR35167:SF3">
    <property type="entry name" value="OS05G0216466 PROTEIN"/>
    <property type="match status" value="1"/>
</dbReference>
<dbReference type="OrthoDB" id="1739516at2759"/>
<proteinExistence type="predicted"/>
<sequence length="76" mass="9053">MACEKKKKRKGSYMFSATEIEAARQLVELSNGSIREVEDILAEIEEDERFRRRNSRYRFIQDLYNVTQPLRSHVES</sequence>
<keyword evidence="3" id="KW-1185">Reference proteome</keyword>
<name>A0A0R0INW9_SOYBN</name>
<dbReference type="EMBL" id="CM000841">
    <property type="protein sequence ID" value="KRH43981.1"/>
    <property type="molecule type" value="Genomic_DNA"/>
</dbReference>
<accession>A0A0R0INW9</accession>